<dbReference type="InterPro" id="IPR036034">
    <property type="entry name" value="PDZ_sf"/>
</dbReference>
<feature type="compositionally biased region" description="Polar residues" evidence="1">
    <location>
        <begin position="714"/>
        <end position="725"/>
    </location>
</feature>
<dbReference type="SUPFAM" id="SSF50156">
    <property type="entry name" value="PDZ domain-like"/>
    <property type="match status" value="1"/>
</dbReference>
<feature type="compositionally biased region" description="Acidic residues" evidence="1">
    <location>
        <begin position="931"/>
        <end position="940"/>
    </location>
</feature>
<dbReference type="Proteomes" id="UP000014760">
    <property type="component" value="Unassembled WGS sequence"/>
</dbReference>
<feature type="compositionally biased region" description="Basic and acidic residues" evidence="1">
    <location>
        <begin position="1094"/>
        <end position="1118"/>
    </location>
</feature>
<dbReference type="InterPro" id="IPR028842">
    <property type="entry name" value="Afadin"/>
</dbReference>
<feature type="compositionally biased region" description="Pro residues" evidence="1">
    <location>
        <begin position="1261"/>
        <end position="1278"/>
    </location>
</feature>
<feature type="compositionally biased region" description="Basic and acidic residues" evidence="1">
    <location>
        <begin position="473"/>
        <end position="503"/>
    </location>
</feature>
<feature type="compositionally biased region" description="Polar residues" evidence="1">
    <location>
        <begin position="289"/>
        <end position="301"/>
    </location>
</feature>
<dbReference type="Gene3D" id="2.30.42.10">
    <property type="match status" value="1"/>
</dbReference>
<feature type="compositionally biased region" description="Polar residues" evidence="1">
    <location>
        <begin position="749"/>
        <end position="758"/>
    </location>
</feature>
<feature type="region of interest" description="Disordered" evidence="1">
    <location>
        <begin position="246"/>
        <end position="896"/>
    </location>
</feature>
<dbReference type="HOGENOM" id="CLU_254367_0_0_1"/>
<dbReference type="FunFam" id="2.30.42.10:FF:000032">
    <property type="entry name" value="Afadin isoform A"/>
    <property type="match status" value="1"/>
</dbReference>
<feature type="compositionally biased region" description="Polar residues" evidence="1">
    <location>
        <begin position="349"/>
        <end position="358"/>
    </location>
</feature>
<feature type="compositionally biased region" description="Polar residues" evidence="1">
    <location>
        <begin position="1170"/>
        <end position="1185"/>
    </location>
</feature>
<feature type="domain" description="PDZ" evidence="2">
    <location>
        <begin position="144"/>
        <end position="229"/>
    </location>
</feature>
<dbReference type="GO" id="GO:0005911">
    <property type="term" value="C:cell-cell junction"/>
    <property type="evidence" value="ECO:0007669"/>
    <property type="project" value="InterPro"/>
</dbReference>
<name>R7TTH0_CAPTE</name>
<feature type="compositionally biased region" description="Polar residues" evidence="1">
    <location>
        <begin position="1312"/>
        <end position="1326"/>
    </location>
</feature>
<dbReference type="PANTHER" id="PTHR10398">
    <property type="entry name" value="AFADIN"/>
    <property type="match status" value="1"/>
</dbReference>
<accession>R7TTH0</accession>
<feature type="compositionally biased region" description="Polar residues" evidence="1">
    <location>
        <begin position="441"/>
        <end position="462"/>
    </location>
</feature>
<feature type="compositionally biased region" description="Basic and acidic residues" evidence="1">
    <location>
        <begin position="557"/>
        <end position="567"/>
    </location>
</feature>
<dbReference type="EMBL" id="AMQN01011122">
    <property type="status" value="NOT_ANNOTATED_CDS"/>
    <property type="molecule type" value="Genomic_DNA"/>
</dbReference>
<reference evidence="4" key="3">
    <citation type="submission" date="2015-06" db="UniProtKB">
        <authorList>
            <consortium name="EnsemblMetazoa"/>
        </authorList>
    </citation>
    <scope>IDENTIFICATION</scope>
</reference>
<feature type="compositionally biased region" description="Low complexity" evidence="1">
    <location>
        <begin position="726"/>
        <end position="748"/>
    </location>
</feature>
<dbReference type="InterPro" id="IPR001478">
    <property type="entry name" value="PDZ"/>
</dbReference>
<evidence type="ECO:0000256" key="1">
    <source>
        <dbReference type="SAM" id="MobiDB-lite"/>
    </source>
</evidence>
<dbReference type="OrthoDB" id="6260541at2759"/>
<proteinExistence type="predicted"/>
<dbReference type="CDD" id="cd06789">
    <property type="entry name" value="PDZ_AFDN-like"/>
    <property type="match status" value="1"/>
</dbReference>
<dbReference type="PROSITE" id="PS50106">
    <property type="entry name" value="PDZ"/>
    <property type="match status" value="1"/>
</dbReference>
<feature type="compositionally biased region" description="Basic and acidic residues" evidence="1">
    <location>
        <begin position="996"/>
        <end position="1078"/>
    </location>
</feature>
<dbReference type="OMA" id="RASSSIX"/>
<feature type="region of interest" description="Disordered" evidence="1">
    <location>
        <begin position="103"/>
        <end position="130"/>
    </location>
</feature>
<feature type="compositionally biased region" description="Low complexity" evidence="1">
    <location>
        <begin position="463"/>
        <end position="472"/>
    </location>
</feature>
<feature type="compositionally biased region" description="Basic and acidic residues" evidence="1">
    <location>
        <begin position="682"/>
        <end position="695"/>
    </location>
</feature>
<keyword evidence="5" id="KW-1185">Reference proteome</keyword>
<feature type="compositionally biased region" description="Basic and acidic residues" evidence="1">
    <location>
        <begin position="958"/>
        <end position="989"/>
    </location>
</feature>
<feature type="compositionally biased region" description="Polar residues" evidence="1">
    <location>
        <begin position="1288"/>
        <end position="1305"/>
    </location>
</feature>
<feature type="compositionally biased region" description="Pro residues" evidence="1">
    <location>
        <begin position="1210"/>
        <end position="1219"/>
    </location>
</feature>
<dbReference type="EMBL" id="KB308705">
    <property type="protein sequence ID" value="ELT96969.1"/>
    <property type="molecule type" value="Genomic_DNA"/>
</dbReference>
<reference evidence="3 5" key="2">
    <citation type="journal article" date="2013" name="Nature">
        <title>Insights into bilaterian evolution from three spiralian genomes.</title>
        <authorList>
            <person name="Simakov O."/>
            <person name="Marletaz F."/>
            <person name="Cho S.J."/>
            <person name="Edsinger-Gonzales E."/>
            <person name="Havlak P."/>
            <person name="Hellsten U."/>
            <person name="Kuo D.H."/>
            <person name="Larsson T."/>
            <person name="Lv J."/>
            <person name="Arendt D."/>
            <person name="Savage R."/>
            <person name="Osoegawa K."/>
            <person name="de Jong P."/>
            <person name="Grimwood J."/>
            <person name="Chapman J.A."/>
            <person name="Shapiro H."/>
            <person name="Aerts A."/>
            <person name="Otillar R.P."/>
            <person name="Terry A.Y."/>
            <person name="Boore J.L."/>
            <person name="Grigoriev I.V."/>
            <person name="Lindberg D.R."/>
            <person name="Seaver E.C."/>
            <person name="Weisblat D.A."/>
            <person name="Putnam N.H."/>
            <person name="Rokhsar D.S."/>
        </authorList>
    </citation>
    <scope>NUCLEOTIDE SEQUENCE</scope>
    <source>
        <strain evidence="3 5">I ESC-2004</strain>
    </source>
</reference>
<dbReference type="PANTHER" id="PTHR10398:SF2">
    <property type="entry name" value="AFADIN"/>
    <property type="match status" value="1"/>
</dbReference>
<evidence type="ECO:0000313" key="3">
    <source>
        <dbReference type="EMBL" id="ELT96969.1"/>
    </source>
</evidence>
<dbReference type="Pfam" id="PF00595">
    <property type="entry name" value="PDZ"/>
    <property type="match status" value="1"/>
</dbReference>
<feature type="compositionally biased region" description="Basic and acidic residues" evidence="1">
    <location>
        <begin position="391"/>
        <end position="416"/>
    </location>
</feature>
<feature type="compositionally biased region" description="Pro residues" evidence="1">
    <location>
        <begin position="650"/>
        <end position="681"/>
    </location>
</feature>
<reference evidence="5" key="1">
    <citation type="submission" date="2012-12" db="EMBL/GenBank/DDBJ databases">
        <authorList>
            <person name="Hellsten U."/>
            <person name="Grimwood J."/>
            <person name="Chapman J.A."/>
            <person name="Shapiro H."/>
            <person name="Aerts A."/>
            <person name="Otillar R.P."/>
            <person name="Terry A.Y."/>
            <person name="Boore J.L."/>
            <person name="Simakov O."/>
            <person name="Marletaz F."/>
            <person name="Cho S.-J."/>
            <person name="Edsinger-Gonzales E."/>
            <person name="Havlak P."/>
            <person name="Kuo D.-H."/>
            <person name="Larsson T."/>
            <person name="Lv J."/>
            <person name="Arendt D."/>
            <person name="Savage R."/>
            <person name="Osoegawa K."/>
            <person name="de Jong P."/>
            <person name="Lindberg D.R."/>
            <person name="Seaver E.C."/>
            <person name="Weisblat D.A."/>
            <person name="Putnam N.H."/>
            <person name="Grigoriev I.V."/>
            <person name="Rokhsar D.S."/>
        </authorList>
    </citation>
    <scope>NUCLEOTIDE SEQUENCE</scope>
    <source>
        <strain evidence="5">I ESC-2004</strain>
    </source>
</reference>
<feature type="region of interest" description="Disordered" evidence="1">
    <location>
        <begin position="928"/>
        <end position="1338"/>
    </location>
</feature>
<feature type="compositionally biased region" description="Polar residues" evidence="1">
    <location>
        <begin position="1128"/>
        <end position="1144"/>
    </location>
</feature>
<gene>
    <name evidence="3" type="ORF">CAPTEDRAFT_228923</name>
</gene>
<organism evidence="3">
    <name type="scientific">Capitella teleta</name>
    <name type="common">Polychaete worm</name>
    <dbReference type="NCBI Taxonomy" id="283909"/>
    <lineage>
        <taxon>Eukaryota</taxon>
        <taxon>Metazoa</taxon>
        <taxon>Spiralia</taxon>
        <taxon>Lophotrochozoa</taxon>
        <taxon>Annelida</taxon>
        <taxon>Polychaeta</taxon>
        <taxon>Sedentaria</taxon>
        <taxon>Scolecida</taxon>
        <taxon>Capitellidae</taxon>
        <taxon>Capitella</taxon>
    </lineage>
</organism>
<evidence type="ECO:0000313" key="4">
    <source>
        <dbReference type="EnsemblMetazoa" id="CapteP228923"/>
    </source>
</evidence>
<feature type="compositionally biased region" description="Polar residues" evidence="1">
    <location>
        <begin position="592"/>
        <end position="623"/>
    </location>
</feature>
<feature type="compositionally biased region" description="Basic and acidic residues" evidence="1">
    <location>
        <begin position="274"/>
        <end position="283"/>
    </location>
</feature>
<feature type="compositionally biased region" description="Basic and acidic residues" evidence="1">
    <location>
        <begin position="872"/>
        <end position="896"/>
    </location>
</feature>
<feature type="compositionally biased region" description="Polar residues" evidence="1">
    <location>
        <begin position="1225"/>
        <end position="1235"/>
    </location>
</feature>
<dbReference type="EnsemblMetazoa" id="CapteT228923">
    <property type="protein sequence ID" value="CapteP228923"/>
    <property type="gene ID" value="CapteG228923"/>
</dbReference>
<feature type="compositionally biased region" description="Low complexity" evidence="1">
    <location>
        <begin position="1196"/>
        <end position="1209"/>
    </location>
</feature>
<dbReference type="SMART" id="SM00228">
    <property type="entry name" value="PDZ"/>
    <property type="match status" value="1"/>
</dbReference>
<evidence type="ECO:0000313" key="5">
    <source>
        <dbReference type="Proteomes" id="UP000014760"/>
    </source>
</evidence>
<feature type="compositionally biased region" description="Low complexity" evidence="1">
    <location>
        <begin position="510"/>
        <end position="524"/>
    </location>
</feature>
<sequence length="1400" mass="156880">MGRGEPRIPADLIDSVVAVAQNTADELTRSDNREVKLMEDPDLQLPFLLPEDGYSCDIVKGVPNGLPDFIGPLSKAGLCCFTVLQQSNGGWTVFMGSVQENLQPTGGNELTPVPSGRPEMPPQNEGSLNPLDPKVGPNEPEVATVTFNKVNGSLGLSIVAAKGERQRERGIYVKSVVPGGGAAMDGRLQAGDQLMEVDGHNLIGLTQERAAEFMTKTGQTVTLRVAKQGAIYHGLATLLSQPSPVMARAAASPSQRGMPPPTKGQQQRPLSENVDPRFQDPEYPRNAQRPINMQHSAQSSPALAGQPHEQMPPSDPYGSYRGPPPHMAALAGLQPQQQPPMDPRESNLRSKSTSNLDQAQAEYDPRDPRHPRNAQPAHPQQGFNQPPVNHHRMEMDRSASHPELRDNRYQDPRNSENPDYENFAAQQDRYGRPTPAAAQPNYMNHTELRTQGLNRPSQSMGNIQQEPPQQRQEIPRTKSDEIERVREWQQRNEVAEQRDRHFTQDVPRSQANTQQYQQNFYQNTVPRHEEANPPFEQLRADGSPAKPVAAPRGQQQLRDEDPRDPRKQIAPQPKPGRSAQDALRPGAPFQYGAQNHKFTPQSQYYKPQEQQHSPKANSSTKYQVGTDGRPMFDKPIPTPTPRVTQSPQSPELPPPPPPETPPELPPPPAELQEDLPPPPPNDYERQIKEEQDRMARRLAGIAASKPDPRHAAQQERTQPPTSTYMSAAPSSYSGSVPSSYSGSIPASYTGTIPRSQAGYQDYENLGNSASRLASGGSHPLYSQAGGPSPFGAMENEGRYDPLSRAKPAQPQSSNKPAEPRGEQRQAPPPQPQKKPPPPISAKPKPPPVASKPQLAFKEELEARNSSPSPSPWERDQKEREGKRREEEMKGMRDSEIADLESRLNYLTPEEKDRLRKLRVDQEFERRAQEALAEDGDSDTDMGDRAAGRARMLKLLQNDVERRRQQIADDRTIQQKRESLGDMEKIERAGRKISQFEQEREEQRLRQQRRNEKHAQETQEQLRKQRELREQQRLQFEEGQRLQKQEEEKQKEKQREELRRKKEMERDQMREMRTSRDEDLGSMPDASQHQFVLDRMQEREQQMRREFERIERHTVREKSPLAAPKPPERNSSYNIYPSGSMSQMPSEGEPRDPMGNRSQSNSSVLKHPAQDTLSAKKSVSFHSNLATEIHEDKHYFPSVSSEGTTPTSTELPPPPPPATQPDPKYSSYNPTYSSPAYTPAQPNYPAPSFQSSNYNPDGYSQGPPPPSSQPYSHPAPPNSQPQNAPQSNYQSTPSSYPAESNFQRGSYTEARTPPSNAYETSNSNLVTGDTPGVIGAGEVYRDPRDRIAANKPMAQNNNNLAGERLSFRDKMRMFAAEIGEGTPQEKVKISRVQQRIDLNGR</sequence>
<evidence type="ECO:0000259" key="2">
    <source>
        <dbReference type="PROSITE" id="PS50106"/>
    </source>
</evidence>
<protein>
    <recommendedName>
        <fullName evidence="2">PDZ domain-containing protein</fullName>
    </recommendedName>
</protein>
<dbReference type="STRING" id="283909.R7TTH0"/>
<feature type="compositionally biased region" description="Pro residues" evidence="1">
    <location>
        <begin position="826"/>
        <end position="849"/>
    </location>
</feature>